<evidence type="ECO:0000259" key="9">
    <source>
        <dbReference type="Pfam" id="PF01974"/>
    </source>
</evidence>
<evidence type="ECO:0000256" key="4">
    <source>
        <dbReference type="ARBA" id="ARBA00023239"/>
    </source>
</evidence>
<evidence type="ECO:0000313" key="10">
    <source>
        <dbReference type="EMBL" id="PWN97552.1"/>
    </source>
</evidence>
<feature type="region of interest" description="Disordered" evidence="8">
    <location>
        <begin position="1"/>
        <end position="22"/>
    </location>
</feature>
<dbReference type="Pfam" id="PF01974">
    <property type="entry name" value="tRNA_int_endo"/>
    <property type="match status" value="1"/>
</dbReference>
<name>A0A316Z9C9_9BASI</name>
<dbReference type="InterPro" id="IPR011856">
    <property type="entry name" value="tRNA_endonuc-like_dom_sf"/>
</dbReference>
<dbReference type="STRING" id="58919.A0A316Z9C9"/>
<dbReference type="OrthoDB" id="10249562at2759"/>
<evidence type="ECO:0000313" key="11">
    <source>
        <dbReference type="Proteomes" id="UP000245946"/>
    </source>
</evidence>
<comment type="catalytic activity">
    <reaction evidence="6">
        <text>pretRNA = a 3'-half-tRNA molecule with a 5'-OH end + a 5'-half-tRNA molecule with a 2',3'-cyclic phosphate end + an intron with a 2',3'-cyclic phosphate and a 5'-hydroxyl terminus.</text>
        <dbReference type="EC" id="4.6.1.16"/>
    </reaction>
</comment>
<feature type="active site" evidence="7">
    <location>
        <position position="408"/>
    </location>
</feature>
<proteinExistence type="inferred from homology"/>
<evidence type="ECO:0000256" key="8">
    <source>
        <dbReference type="SAM" id="MobiDB-lite"/>
    </source>
</evidence>
<keyword evidence="11" id="KW-1185">Reference proteome</keyword>
<dbReference type="GO" id="GO:0000214">
    <property type="term" value="C:tRNA-intron endonuclease complex"/>
    <property type="evidence" value="ECO:0007669"/>
    <property type="project" value="InterPro"/>
</dbReference>
<feature type="domain" description="tRNA intron endonuclease catalytic" evidence="9">
    <location>
        <begin position="370"/>
        <end position="463"/>
    </location>
</feature>
<dbReference type="InterPro" id="IPR016589">
    <property type="entry name" value="tRNA_splic_SEN2"/>
</dbReference>
<sequence length="509" mass="55850">MPRSRHRKPERPPPSAPGAPLAVTGKARNALKNALYAHPLPLDAPAPSSGGATQAKAAAAQQQQQGWAEWLRSLVPFARTQQEQRLPVVLGTWDPLTRCVWLQITPSAAAPAAAGPSSRPANAAAQSAAVRLLWERGFFGKGSLSRSEPTWRDRKANAIRVQRARERGGNVFTPEELTAQRRRERKAAKIARARLAVRAGTQLADGIVALGGELTAEDEKALEEIAERELVQEDEAGAGATTEQTESGYGKHIPGLIYLRPQREAQATEQAPRVSAAGEEGALEEEEEEVQIEEVEVLQLSSFEVLFLAGMLGVLEVDDEHGNRLSLSTLYALLLSSSLPPSLSSALLATPSPSELQASQAQWARPDNPFLLQYVAYHHFRSLGWVVKSGLKFCIDFLLYKRGPVFSHAEFAVLVIPEYENPDDKLSSPFPPGPNDGEKDWVWFSTMNRVNTQVLKTLVLCYVSIPPLARMQLQSLSSPEAFVQGLKRGDTYSVREVTIRRWTPARMRA</sequence>
<dbReference type="PANTHER" id="PTHR21227:SF0">
    <property type="entry name" value="TRNA-SPLICING ENDONUCLEASE SUBUNIT SEN2"/>
    <property type="match status" value="1"/>
</dbReference>
<dbReference type="GO" id="GO:0000379">
    <property type="term" value="P:tRNA-type intron splice site recognition and cleavage"/>
    <property type="evidence" value="ECO:0007669"/>
    <property type="project" value="TreeGrafter"/>
</dbReference>
<evidence type="ECO:0000256" key="1">
    <source>
        <dbReference type="ARBA" id="ARBA00008078"/>
    </source>
</evidence>
<dbReference type="RefSeq" id="XP_025597831.1">
    <property type="nucleotide sequence ID" value="XM_025742521.1"/>
</dbReference>
<dbReference type="GeneID" id="37270065"/>
<dbReference type="AlphaFoldDB" id="A0A316Z9C9"/>
<dbReference type="FunFam" id="3.40.1350.10:FF:000007">
    <property type="entry name" value="tRNA-splicing endonuclease subunit Sen2"/>
    <property type="match status" value="1"/>
</dbReference>
<dbReference type="GO" id="GO:0003676">
    <property type="term" value="F:nucleic acid binding"/>
    <property type="evidence" value="ECO:0007669"/>
    <property type="project" value="InterPro"/>
</dbReference>
<dbReference type="GO" id="GO:0000213">
    <property type="term" value="F:tRNA-intron lyase activity"/>
    <property type="evidence" value="ECO:0007669"/>
    <property type="project" value="UniProtKB-EC"/>
</dbReference>
<evidence type="ECO:0000256" key="5">
    <source>
        <dbReference type="ARBA" id="ARBA00032432"/>
    </source>
</evidence>
<dbReference type="InterPro" id="IPR036167">
    <property type="entry name" value="tRNA_intron_Endo_cat-like_sf"/>
</dbReference>
<dbReference type="CDD" id="cd22363">
    <property type="entry name" value="tRNA-intron_lyase_C"/>
    <property type="match status" value="1"/>
</dbReference>
<feature type="active site" evidence="7">
    <location>
        <position position="400"/>
    </location>
</feature>
<dbReference type="SUPFAM" id="SSF53032">
    <property type="entry name" value="tRNA-intron endonuclease catalytic domain-like"/>
    <property type="match status" value="1"/>
</dbReference>
<feature type="region of interest" description="Disordered" evidence="8">
    <location>
        <begin position="267"/>
        <end position="288"/>
    </location>
</feature>
<reference evidence="10 11" key="1">
    <citation type="journal article" date="2018" name="Mol. Biol. Evol.">
        <title>Broad Genomic Sampling Reveals a Smut Pathogenic Ancestry of the Fungal Clade Ustilaginomycotina.</title>
        <authorList>
            <person name="Kijpornyongpan T."/>
            <person name="Mondo S.J."/>
            <person name="Barry K."/>
            <person name="Sandor L."/>
            <person name="Lee J."/>
            <person name="Lipzen A."/>
            <person name="Pangilinan J."/>
            <person name="LaButti K."/>
            <person name="Hainaut M."/>
            <person name="Henrissat B."/>
            <person name="Grigoriev I.V."/>
            <person name="Spatafora J.W."/>
            <person name="Aime M.C."/>
        </authorList>
    </citation>
    <scope>NUCLEOTIDE SEQUENCE [LARGE SCALE GENOMIC DNA]</scope>
    <source>
        <strain evidence="10 11">MCA 4186</strain>
    </source>
</reference>
<keyword evidence="4" id="KW-0456">Lyase</keyword>
<dbReference type="EMBL" id="KZ819294">
    <property type="protein sequence ID" value="PWN97552.1"/>
    <property type="molecule type" value="Genomic_DNA"/>
</dbReference>
<evidence type="ECO:0000256" key="2">
    <source>
        <dbReference type="ARBA" id="ARBA00012573"/>
    </source>
</evidence>
<dbReference type="InterPro" id="IPR006677">
    <property type="entry name" value="tRNA_intron_Endonuc_cat-like"/>
</dbReference>
<dbReference type="PANTHER" id="PTHR21227">
    <property type="entry name" value="TRNA-SPLICING ENDONUCLEASE SUBUNIT SEN2"/>
    <property type="match status" value="1"/>
</dbReference>
<protein>
    <recommendedName>
        <fullName evidence="2">tRNA-intron lyase</fullName>
        <ecNumber evidence="2">4.6.1.16</ecNumber>
    </recommendedName>
    <alternativeName>
        <fullName evidence="5">tRNA-intron endonuclease Sen2</fullName>
    </alternativeName>
</protein>
<evidence type="ECO:0000256" key="3">
    <source>
        <dbReference type="ARBA" id="ARBA00022694"/>
    </source>
</evidence>
<comment type="similarity">
    <text evidence="1">Belongs to the tRNA-intron endonuclease family.</text>
</comment>
<dbReference type="Gene3D" id="3.40.1350.10">
    <property type="match status" value="1"/>
</dbReference>
<keyword evidence="3" id="KW-0819">tRNA processing</keyword>
<dbReference type="PIRSF" id="PIRSF011789">
    <property type="entry name" value="tRNA_splic_SEN2"/>
    <property type="match status" value="1"/>
</dbReference>
<dbReference type="EC" id="4.6.1.16" evidence="2"/>
<organism evidence="10 11">
    <name type="scientific">Tilletiopsis washingtonensis</name>
    <dbReference type="NCBI Taxonomy" id="58919"/>
    <lineage>
        <taxon>Eukaryota</taxon>
        <taxon>Fungi</taxon>
        <taxon>Dikarya</taxon>
        <taxon>Basidiomycota</taxon>
        <taxon>Ustilaginomycotina</taxon>
        <taxon>Exobasidiomycetes</taxon>
        <taxon>Entylomatales</taxon>
        <taxon>Entylomatales incertae sedis</taxon>
        <taxon>Tilletiopsis</taxon>
    </lineage>
</organism>
<evidence type="ECO:0000256" key="7">
    <source>
        <dbReference type="PIRSR" id="PIRSR011789-1"/>
    </source>
</evidence>
<dbReference type="Proteomes" id="UP000245946">
    <property type="component" value="Unassembled WGS sequence"/>
</dbReference>
<accession>A0A316Z9C9</accession>
<feature type="active site" evidence="7">
    <location>
        <position position="456"/>
    </location>
</feature>
<dbReference type="GO" id="GO:0005737">
    <property type="term" value="C:cytoplasm"/>
    <property type="evidence" value="ECO:0007669"/>
    <property type="project" value="TreeGrafter"/>
</dbReference>
<evidence type="ECO:0000256" key="6">
    <source>
        <dbReference type="ARBA" id="ARBA00034031"/>
    </source>
</evidence>
<dbReference type="InterPro" id="IPR006676">
    <property type="entry name" value="tRNA_splic"/>
</dbReference>
<gene>
    <name evidence="10" type="ORF">FA09DRAFT_330234</name>
</gene>